<dbReference type="SMART" id="SM00185">
    <property type="entry name" value="ARM"/>
    <property type="match status" value="3"/>
</dbReference>
<reference evidence="3" key="3">
    <citation type="submission" date="2018-08" db="UniProtKB">
        <authorList>
            <consortium name="EnsemblPlants"/>
        </authorList>
    </citation>
    <scope>IDENTIFICATION</scope>
    <source>
        <strain evidence="3">cv. Bd21</strain>
    </source>
</reference>
<dbReference type="InterPro" id="IPR011989">
    <property type="entry name" value="ARM-like"/>
</dbReference>
<dbReference type="Pfam" id="PF00514">
    <property type="entry name" value="Arm"/>
    <property type="match status" value="1"/>
</dbReference>
<name>I1I2Y2_BRADI</name>
<evidence type="ECO:0000259" key="1">
    <source>
        <dbReference type="Pfam" id="PF25055"/>
    </source>
</evidence>
<dbReference type="STRING" id="15368.I1I2Y2"/>
<dbReference type="KEGG" id="bdi:100839836"/>
<sequence length="368" mass="38579">MEEGPPKATMLARAIQLADEVAKQCAAARCFRSECGDLKLRADELAALLHQAARAWGPDPYGYDRPATWITWWATQALADASALAARCAHGHHPRLRSLFKLSSPAAGDFPRTAAFLDTALQDVAWLLRFSAAHAGADEDGGLRGIPNIALSLGEGKALFLIWDYVARLHTGGLAARADSAASLASLAGDTPQFAKLIVEEDGIRPLLGLLKEGTDEGQEAAARALGLLGRDAESVEKLVQAGICPAFTAVLKAPAPMHVQAAVAEAIAALADRSPACREQFTQNNAVRYLVGLLASGSGGRGARDAEEDDPELKARLQAVAAKSLWMLGGGHLGVCKSGTESRSQLCFAVVLENGDSGVCSLVASRV</sequence>
<dbReference type="AlphaFoldDB" id="I1I2Y2"/>
<proteinExistence type="predicted"/>
<dbReference type="Proteomes" id="UP000008810">
    <property type="component" value="Chromosome 3"/>
</dbReference>
<reference evidence="2" key="2">
    <citation type="submission" date="2017-06" db="EMBL/GenBank/DDBJ databases">
        <title>WGS assembly of Brachypodium distachyon.</title>
        <authorList>
            <consortium name="The International Brachypodium Initiative"/>
            <person name="Lucas S."/>
            <person name="Harmon-Smith M."/>
            <person name="Lail K."/>
            <person name="Tice H."/>
            <person name="Grimwood J."/>
            <person name="Bruce D."/>
            <person name="Barry K."/>
            <person name="Shu S."/>
            <person name="Lindquist E."/>
            <person name="Wang M."/>
            <person name="Pitluck S."/>
            <person name="Vogel J.P."/>
            <person name="Garvin D.F."/>
            <person name="Mockler T.C."/>
            <person name="Schmutz J."/>
            <person name="Rokhsar D."/>
            <person name="Bevan M.W."/>
        </authorList>
    </citation>
    <scope>NUCLEOTIDE SEQUENCE</scope>
    <source>
        <strain evidence="2">Bd21</strain>
    </source>
</reference>
<dbReference type="PANTHER" id="PTHR46168:SF7">
    <property type="entry name" value="ARMADILLO_BETA-CATENIN-LIKE REPEAT FAMILY PROTEIN, EXPRESSED"/>
    <property type="match status" value="1"/>
</dbReference>
<dbReference type="Gramene" id="KQJ96109">
    <property type="protein sequence ID" value="KQJ96109"/>
    <property type="gene ID" value="BRADI_3g21050v3"/>
</dbReference>
<dbReference type="GeneID" id="100839836"/>
<feature type="domain" description="DUF7792" evidence="1">
    <location>
        <begin position="10"/>
        <end position="131"/>
    </location>
</feature>
<dbReference type="EnsemblPlants" id="KQJ96109">
    <property type="protein sequence ID" value="KQJ96109"/>
    <property type="gene ID" value="BRADI_3g21050v3"/>
</dbReference>
<dbReference type="SUPFAM" id="SSF48371">
    <property type="entry name" value="ARM repeat"/>
    <property type="match status" value="1"/>
</dbReference>
<dbReference type="InterPro" id="IPR056694">
    <property type="entry name" value="DUF7792"/>
</dbReference>
<protein>
    <recommendedName>
        <fullName evidence="1">DUF7792 domain-containing protein</fullName>
    </recommendedName>
</protein>
<dbReference type="Pfam" id="PF25055">
    <property type="entry name" value="DUF7792"/>
    <property type="match status" value="1"/>
</dbReference>
<gene>
    <name evidence="3" type="primary">LOC100839836</name>
    <name evidence="2" type="ORF">BRADI_3g21050v3</name>
</gene>
<accession>I1I2Y2</accession>
<dbReference type="Gene3D" id="1.25.10.10">
    <property type="entry name" value="Leucine-rich Repeat Variant"/>
    <property type="match status" value="1"/>
</dbReference>
<evidence type="ECO:0000313" key="3">
    <source>
        <dbReference type="EnsemblPlants" id="KQJ96109"/>
    </source>
</evidence>
<dbReference type="OMA" id="PATWITW"/>
<organism evidence="3">
    <name type="scientific">Brachypodium distachyon</name>
    <name type="common">Purple false brome</name>
    <name type="synonym">Trachynia distachya</name>
    <dbReference type="NCBI Taxonomy" id="15368"/>
    <lineage>
        <taxon>Eukaryota</taxon>
        <taxon>Viridiplantae</taxon>
        <taxon>Streptophyta</taxon>
        <taxon>Embryophyta</taxon>
        <taxon>Tracheophyta</taxon>
        <taxon>Spermatophyta</taxon>
        <taxon>Magnoliopsida</taxon>
        <taxon>Liliopsida</taxon>
        <taxon>Poales</taxon>
        <taxon>Poaceae</taxon>
        <taxon>BOP clade</taxon>
        <taxon>Pooideae</taxon>
        <taxon>Stipodae</taxon>
        <taxon>Brachypodieae</taxon>
        <taxon>Brachypodium</taxon>
    </lineage>
</organism>
<dbReference type="eggNOG" id="ENOG502QWEP">
    <property type="taxonomic scope" value="Eukaryota"/>
</dbReference>
<dbReference type="HOGENOM" id="CLU_753060_0_0_1"/>
<reference evidence="2 3" key="1">
    <citation type="journal article" date="2010" name="Nature">
        <title>Genome sequencing and analysis of the model grass Brachypodium distachyon.</title>
        <authorList>
            <consortium name="International Brachypodium Initiative"/>
        </authorList>
    </citation>
    <scope>NUCLEOTIDE SEQUENCE [LARGE SCALE GENOMIC DNA]</scope>
    <source>
        <strain evidence="2">Bd21</strain>
        <strain evidence="3">cv. Bd21</strain>
    </source>
</reference>
<dbReference type="PANTHER" id="PTHR46168">
    <property type="entry name" value="ARMADILLO REPEAT ONLY 4"/>
    <property type="match status" value="1"/>
</dbReference>
<dbReference type="InterPro" id="IPR000225">
    <property type="entry name" value="Armadillo"/>
</dbReference>
<evidence type="ECO:0000313" key="2">
    <source>
        <dbReference type="EMBL" id="KQJ96109.1"/>
    </source>
</evidence>
<keyword evidence="4" id="KW-1185">Reference proteome</keyword>
<dbReference type="EMBL" id="CM000882">
    <property type="protein sequence ID" value="KQJ96109.1"/>
    <property type="molecule type" value="Genomic_DNA"/>
</dbReference>
<dbReference type="RefSeq" id="XP_003573728.2">
    <property type="nucleotide sequence ID" value="XM_003573680.4"/>
</dbReference>
<evidence type="ECO:0000313" key="4">
    <source>
        <dbReference type="Proteomes" id="UP000008810"/>
    </source>
</evidence>
<dbReference type="InterPro" id="IPR016024">
    <property type="entry name" value="ARM-type_fold"/>
</dbReference>
<dbReference type="OrthoDB" id="7537227at2759"/>